<dbReference type="AlphaFoldDB" id="A0A6A6X0J5"/>
<feature type="transmembrane region" description="Helical" evidence="7">
    <location>
        <begin position="442"/>
        <end position="467"/>
    </location>
</feature>
<reference evidence="9" key="1">
    <citation type="journal article" date="2020" name="Stud. Mycol.">
        <title>101 Dothideomycetes genomes: a test case for predicting lifestyles and emergence of pathogens.</title>
        <authorList>
            <person name="Haridas S."/>
            <person name="Albert R."/>
            <person name="Binder M."/>
            <person name="Bloem J."/>
            <person name="Labutti K."/>
            <person name="Salamov A."/>
            <person name="Andreopoulos B."/>
            <person name="Baker S."/>
            <person name="Barry K."/>
            <person name="Bills G."/>
            <person name="Bluhm B."/>
            <person name="Cannon C."/>
            <person name="Castanera R."/>
            <person name="Culley D."/>
            <person name="Daum C."/>
            <person name="Ezra D."/>
            <person name="Gonzalez J."/>
            <person name="Henrissat B."/>
            <person name="Kuo A."/>
            <person name="Liang C."/>
            <person name="Lipzen A."/>
            <person name="Lutzoni F."/>
            <person name="Magnuson J."/>
            <person name="Mondo S."/>
            <person name="Nolan M."/>
            <person name="Ohm R."/>
            <person name="Pangilinan J."/>
            <person name="Park H.-J."/>
            <person name="Ramirez L."/>
            <person name="Alfaro M."/>
            <person name="Sun H."/>
            <person name="Tritt A."/>
            <person name="Yoshinaga Y."/>
            <person name="Zwiers L.-H."/>
            <person name="Turgeon B."/>
            <person name="Goodwin S."/>
            <person name="Spatafora J."/>
            <person name="Crous P."/>
            <person name="Grigoriev I."/>
        </authorList>
    </citation>
    <scope>NUCLEOTIDE SEQUENCE</scope>
    <source>
        <strain evidence="9">CBS 109.77</strain>
    </source>
</reference>
<evidence type="ECO:0000256" key="1">
    <source>
        <dbReference type="ARBA" id="ARBA00004141"/>
    </source>
</evidence>
<feature type="transmembrane region" description="Helical" evidence="7">
    <location>
        <begin position="175"/>
        <end position="194"/>
    </location>
</feature>
<keyword evidence="2" id="KW-0813">Transport</keyword>
<keyword evidence="3 7" id="KW-0812">Transmembrane</keyword>
<proteinExistence type="predicted"/>
<keyword evidence="5 7" id="KW-0472">Membrane</keyword>
<feature type="transmembrane region" description="Helical" evidence="7">
    <location>
        <begin position="143"/>
        <end position="163"/>
    </location>
</feature>
<sequence>MDDKHEKSSQSEDIAHVENFEKEREGDAHTHNHGPYKGDDSDGAIQWNLRSIIAAVSLAGLYTGSQIMLYFVGGSLGYIAADLGATNNSSWLPVSNTLAITAVAPFVGYLQDLVGRREITLVGSIIIMVGVTLIGTAHGFGQAVAGMSLSGAGAGICELTALAGISDIVPVKKRGYSLALMVGFIIPFTPYVLYSQLLSTHATWRWSMWITVIYNGFVFLGIATTYFPKSHPRAEGFSKRKILAEIDYVGAVLSIVGITLFLVALQAGGYSHPWTGAYVLTQLIIGILLIVTWIVWEWKYAKNPMIPHRLFSGQRVVGLAFFVAFVAGMNFYSLLNFYPLTFAAVYSPDPVQIGLKGLGYGVSVTVGAVLFNALLSVPQIEARYILLVAAVLMTAFGGAIAAATPDNAKLTVALGTIAGFGVGGILVPSATVALICVPDDLLATAAALSLSIRTIGGSIGYTIYFSIFSNKLATILPEKVGQYAVAAGLSPDNATAFVTAFLTTPGLIADAPGYSPSIAAAATVGSRWAYAESLKYVWFTSMAFGVLAILSCIAIPSIKAFQTNRIAVTL</sequence>
<organism evidence="9 10">
    <name type="scientific">Melanomma pulvis-pyrius CBS 109.77</name>
    <dbReference type="NCBI Taxonomy" id="1314802"/>
    <lineage>
        <taxon>Eukaryota</taxon>
        <taxon>Fungi</taxon>
        <taxon>Dikarya</taxon>
        <taxon>Ascomycota</taxon>
        <taxon>Pezizomycotina</taxon>
        <taxon>Dothideomycetes</taxon>
        <taxon>Pleosporomycetidae</taxon>
        <taxon>Pleosporales</taxon>
        <taxon>Melanommataceae</taxon>
        <taxon>Melanomma</taxon>
    </lineage>
</organism>
<dbReference type="PROSITE" id="PS50850">
    <property type="entry name" value="MFS"/>
    <property type="match status" value="1"/>
</dbReference>
<dbReference type="Gene3D" id="1.20.1250.20">
    <property type="entry name" value="MFS general substrate transporter like domains"/>
    <property type="match status" value="1"/>
</dbReference>
<evidence type="ECO:0000256" key="5">
    <source>
        <dbReference type="ARBA" id="ARBA00023136"/>
    </source>
</evidence>
<dbReference type="PANTHER" id="PTHR23501:SF109">
    <property type="entry name" value="MAJOR FACILITATOR SUPERFAMILY (MFS) PROFILE DOMAIN-CONTAINING PROTEIN-RELATED"/>
    <property type="match status" value="1"/>
</dbReference>
<dbReference type="EMBL" id="MU002119">
    <property type="protein sequence ID" value="KAF2789704.1"/>
    <property type="molecule type" value="Genomic_DNA"/>
</dbReference>
<feature type="transmembrane region" description="Helical" evidence="7">
    <location>
        <begin position="52"/>
        <end position="71"/>
    </location>
</feature>
<evidence type="ECO:0000256" key="3">
    <source>
        <dbReference type="ARBA" id="ARBA00022692"/>
    </source>
</evidence>
<name>A0A6A6X0J5_9PLEO</name>
<dbReference type="InterPro" id="IPR010573">
    <property type="entry name" value="MFS_Str1/Tri12-like"/>
</dbReference>
<feature type="transmembrane region" description="Helical" evidence="7">
    <location>
        <begin position="536"/>
        <end position="555"/>
    </location>
</feature>
<protein>
    <submittedName>
        <fullName evidence="9">Putative major facilitator superfamily transporter</fullName>
    </submittedName>
</protein>
<feature type="transmembrane region" description="Helical" evidence="7">
    <location>
        <begin position="276"/>
        <end position="296"/>
    </location>
</feature>
<evidence type="ECO:0000313" key="10">
    <source>
        <dbReference type="Proteomes" id="UP000799757"/>
    </source>
</evidence>
<feature type="transmembrane region" description="Helical" evidence="7">
    <location>
        <begin position="410"/>
        <end position="435"/>
    </location>
</feature>
<feature type="transmembrane region" description="Helical" evidence="7">
    <location>
        <begin position="91"/>
        <end position="110"/>
    </location>
</feature>
<dbReference type="InterPro" id="IPR036259">
    <property type="entry name" value="MFS_trans_sf"/>
</dbReference>
<dbReference type="GO" id="GO:0022857">
    <property type="term" value="F:transmembrane transporter activity"/>
    <property type="evidence" value="ECO:0007669"/>
    <property type="project" value="InterPro"/>
</dbReference>
<keyword evidence="4 7" id="KW-1133">Transmembrane helix</keyword>
<feature type="transmembrane region" description="Helical" evidence="7">
    <location>
        <begin position="206"/>
        <end position="227"/>
    </location>
</feature>
<dbReference type="Pfam" id="PF06609">
    <property type="entry name" value="TRI12"/>
    <property type="match status" value="1"/>
</dbReference>
<feature type="transmembrane region" description="Helical" evidence="7">
    <location>
        <begin position="384"/>
        <end position="404"/>
    </location>
</feature>
<dbReference type="GO" id="GO:0005886">
    <property type="term" value="C:plasma membrane"/>
    <property type="evidence" value="ECO:0007669"/>
    <property type="project" value="TreeGrafter"/>
</dbReference>
<dbReference type="Gene3D" id="1.20.1720.10">
    <property type="entry name" value="Multidrug resistance protein D"/>
    <property type="match status" value="1"/>
</dbReference>
<evidence type="ECO:0000256" key="7">
    <source>
        <dbReference type="SAM" id="Phobius"/>
    </source>
</evidence>
<feature type="transmembrane region" description="Helical" evidence="7">
    <location>
        <begin position="248"/>
        <end position="270"/>
    </location>
</feature>
<gene>
    <name evidence="9" type="ORF">K505DRAFT_352398</name>
</gene>
<feature type="domain" description="Major facilitator superfamily (MFS) profile" evidence="8">
    <location>
        <begin position="52"/>
        <end position="508"/>
    </location>
</feature>
<dbReference type="InterPro" id="IPR020846">
    <property type="entry name" value="MFS_dom"/>
</dbReference>
<feature type="transmembrane region" description="Helical" evidence="7">
    <location>
        <begin position="119"/>
        <end position="137"/>
    </location>
</feature>
<feature type="transmembrane region" description="Helical" evidence="7">
    <location>
        <begin position="358"/>
        <end position="377"/>
    </location>
</feature>
<feature type="region of interest" description="Disordered" evidence="6">
    <location>
        <begin position="1"/>
        <end position="37"/>
    </location>
</feature>
<evidence type="ECO:0000256" key="6">
    <source>
        <dbReference type="SAM" id="MobiDB-lite"/>
    </source>
</evidence>
<evidence type="ECO:0000256" key="4">
    <source>
        <dbReference type="ARBA" id="ARBA00022989"/>
    </source>
</evidence>
<evidence type="ECO:0000259" key="8">
    <source>
        <dbReference type="PROSITE" id="PS50850"/>
    </source>
</evidence>
<dbReference type="OrthoDB" id="4161376at2759"/>
<accession>A0A6A6X0J5</accession>
<comment type="subcellular location">
    <subcellularLocation>
        <location evidence="1">Membrane</location>
        <topology evidence="1">Multi-pass membrane protein</topology>
    </subcellularLocation>
</comment>
<dbReference type="SUPFAM" id="SSF103473">
    <property type="entry name" value="MFS general substrate transporter"/>
    <property type="match status" value="1"/>
</dbReference>
<evidence type="ECO:0000256" key="2">
    <source>
        <dbReference type="ARBA" id="ARBA00022448"/>
    </source>
</evidence>
<keyword evidence="10" id="KW-1185">Reference proteome</keyword>
<evidence type="ECO:0000313" key="9">
    <source>
        <dbReference type="EMBL" id="KAF2789704.1"/>
    </source>
</evidence>
<dbReference type="Proteomes" id="UP000799757">
    <property type="component" value="Unassembled WGS sequence"/>
</dbReference>
<feature type="transmembrane region" description="Helical" evidence="7">
    <location>
        <begin position="316"/>
        <end position="338"/>
    </location>
</feature>
<dbReference type="PANTHER" id="PTHR23501">
    <property type="entry name" value="MAJOR FACILITATOR SUPERFAMILY"/>
    <property type="match status" value="1"/>
</dbReference>